<dbReference type="Proteomes" id="UP001165586">
    <property type="component" value="Unassembled WGS sequence"/>
</dbReference>
<evidence type="ECO:0000313" key="3">
    <source>
        <dbReference type="Proteomes" id="UP001165586"/>
    </source>
</evidence>
<dbReference type="RefSeq" id="WP_259542934.1">
    <property type="nucleotide sequence ID" value="NZ_JANLCJ010000182.1"/>
</dbReference>
<reference evidence="2" key="1">
    <citation type="submission" date="2022-08" db="EMBL/GenBank/DDBJ databases">
        <authorList>
            <person name="Deng Y."/>
            <person name="Han X.-F."/>
            <person name="Zhang Y.-Q."/>
        </authorList>
    </citation>
    <scope>NUCLEOTIDE SEQUENCE</scope>
    <source>
        <strain evidence="2">CPCC 203386</strain>
    </source>
</reference>
<dbReference type="EMBL" id="JANLCJ010000182">
    <property type="protein sequence ID" value="MCS5736787.1"/>
    <property type="molecule type" value="Genomic_DNA"/>
</dbReference>
<name>A0ABT2HA69_9MICO</name>
<feature type="non-terminal residue" evidence="2">
    <location>
        <position position="1"/>
    </location>
</feature>
<evidence type="ECO:0000256" key="1">
    <source>
        <dbReference type="SAM" id="MobiDB-lite"/>
    </source>
</evidence>
<feature type="compositionally biased region" description="Low complexity" evidence="1">
    <location>
        <begin position="18"/>
        <end position="27"/>
    </location>
</feature>
<accession>A0ABT2HA69</accession>
<keyword evidence="3" id="KW-1185">Reference proteome</keyword>
<comment type="caution">
    <text evidence="2">The sequence shown here is derived from an EMBL/GenBank/DDBJ whole genome shotgun (WGS) entry which is preliminary data.</text>
</comment>
<gene>
    <name evidence="2" type="ORF">N1032_23935</name>
</gene>
<protein>
    <submittedName>
        <fullName evidence="2">Uncharacterized protein</fullName>
    </submittedName>
</protein>
<sequence length="65" mass="7334">NNQEDLNDEQRQRESDNQDNSENSGNDSESEKQVADLQAVIDDPETSEADKQAAQELLNEIKSKE</sequence>
<proteinExistence type="predicted"/>
<organism evidence="2 3">
    <name type="scientific">Herbiconiux daphne</name>
    <dbReference type="NCBI Taxonomy" id="2970914"/>
    <lineage>
        <taxon>Bacteria</taxon>
        <taxon>Bacillati</taxon>
        <taxon>Actinomycetota</taxon>
        <taxon>Actinomycetes</taxon>
        <taxon>Micrococcales</taxon>
        <taxon>Microbacteriaceae</taxon>
        <taxon>Herbiconiux</taxon>
    </lineage>
</organism>
<feature type="region of interest" description="Disordered" evidence="1">
    <location>
        <begin position="1"/>
        <end position="35"/>
    </location>
</feature>
<evidence type="ECO:0000313" key="2">
    <source>
        <dbReference type="EMBL" id="MCS5736787.1"/>
    </source>
</evidence>